<dbReference type="PANTHER" id="PTHR43775">
    <property type="entry name" value="FATTY ACID SYNTHASE"/>
    <property type="match status" value="1"/>
</dbReference>
<keyword evidence="1" id="KW-0808">Transferase</keyword>
<dbReference type="SUPFAM" id="SSF51735">
    <property type="entry name" value="NAD(P)-binding Rossmann-fold domains"/>
    <property type="match status" value="1"/>
</dbReference>
<sequence>MIEIGKRDFYGHGKVDVYGCTENRAFLGLDARRMQTARPAVCGFVKPIQTYMNVPAVDVVDAFRHRQKGTHIGKFIVNMPNDFSHLLVDTNEPSLRLQNDATYLLVGGLSGVGRSIASRFVRNGAKRLAFISRSGRSESTRTFVRSLKQWVARFRCSKILLLDAEDVSRAVAEACVSILGVDGTWNLHNALGSELDFFVLFSSTSGLVGQYGQANHAAANTFPDAFVQYRHSQGLAASIIDLGVMEDVGYVAESSNLLDYFRFLDADLLTEDNMREGVRLAIARSFVNAQEQATQKYSKPSQITLGRDRRFSVYRTIESTAPRLSATDESLRTFLNQLASGGASNVEDDKAEYLAKEIGRILYGFMIKDPEDMKMDQPLSTLGLDSLVGIELRNCARPISPS</sequence>
<dbReference type="Proteomes" id="UP000800035">
    <property type="component" value="Unassembled WGS sequence"/>
</dbReference>
<organism evidence="4 5">
    <name type="scientific">Byssothecium circinans</name>
    <dbReference type="NCBI Taxonomy" id="147558"/>
    <lineage>
        <taxon>Eukaryota</taxon>
        <taxon>Fungi</taxon>
        <taxon>Dikarya</taxon>
        <taxon>Ascomycota</taxon>
        <taxon>Pezizomycotina</taxon>
        <taxon>Dothideomycetes</taxon>
        <taxon>Pleosporomycetidae</taxon>
        <taxon>Pleosporales</taxon>
        <taxon>Massarineae</taxon>
        <taxon>Massarinaceae</taxon>
        <taxon>Byssothecium</taxon>
    </lineage>
</organism>
<keyword evidence="5" id="KW-1185">Reference proteome</keyword>
<evidence type="ECO:0000313" key="4">
    <source>
        <dbReference type="EMBL" id="KAF1953066.1"/>
    </source>
</evidence>
<dbReference type="GO" id="GO:0006633">
    <property type="term" value="P:fatty acid biosynthetic process"/>
    <property type="evidence" value="ECO:0007669"/>
    <property type="project" value="TreeGrafter"/>
</dbReference>
<dbReference type="PANTHER" id="PTHR43775:SF49">
    <property type="entry name" value="SYNTHASE, PUTATIVE (JCVI)-RELATED"/>
    <property type="match status" value="1"/>
</dbReference>
<dbReference type="InterPro" id="IPR036291">
    <property type="entry name" value="NAD(P)-bd_dom_sf"/>
</dbReference>
<accession>A0A6A5TQJ3</accession>
<dbReference type="GO" id="GO:0004312">
    <property type="term" value="F:fatty acid synthase activity"/>
    <property type="evidence" value="ECO:0007669"/>
    <property type="project" value="TreeGrafter"/>
</dbReference>
<dbReference type="AlphaFoldDB" id="A0A6A5TQJ3"/>
<dbReference type="InterPro" id="IPR036736">
    <property type="entry name" value="ACP-like_sf"/>
</dbReference>
<dbReference type="OrthoDB" id="3797266at2759"/>
<dbReference type="EMBL" id="ML977006">
    <property type="protein sequence ID" value="KAF1953066.1"/>
    <property type="molecule type" value="Genomic_DNA"/>
</dbReference>
<gene>
    <name evidence="4" type="ORF">CC80DRAFT_518444</name>
</gene>
<evidence type="ECO:0000259" key="3">
    <source>
        <dbReference type="SMART" id="SM00822"/>
    </source>
</evidence>
<dbReference type="SMART" id="SM00822">
    <property type="entry name" value="PKS_KR"/>
    <property type="match status" value="1"/>
</dbReference>
<dbReference type="InterPro" id="IPR013968">
    <property type="entry name" value="PKS_KR"/>
</dbReference>
<dbReference type="InterPro" id="IPR057326">
    <property type="entry name" value="KR_dom"/>
</dbReference>
<dbReference type="Pfam" id="PF08659">
    <property type="entry name" value="KR"/>
    <property type="match status" value="2"/>
</dbReference>
<dbReference type="GO" id="GO:0044550">
    <property type="term" value="P:secondary metabolite biosynthetic process"/>
    <property type="evidence" value="ECO:0007669"/>
    <property type="project" value="TreeGrafter"/>
</dbReference>
<name>A0A6A5TQJ3_9PLEO</name>
<dbReference type="Gene3D" id="1.10.1200.10">
    <property type="entry name" value="ACP-like"/>
    <property type="match status" value="1"/>
</dbReference>
<evidence type="ECO:0000256" key="1">
    <source>
        <dbReference type="ARBA" id="ARBA00022679"/>
    </source>
</evidence>
<reference evidence="4" key="1">
    <citation type="journal article" date="2020" name="Stud. Mycol.">
        <title>101 Dothideomycetes genomes: a test case for predicting lifestyles and emergence of pathogens.</title>
        <authorList>
            <person name="Haridas S."/>
            <person name="Albert R."/>
            <person name="Binder M."/>
            <person name="Bloem J."/>
            <person name="Labutti K."/>
            <person name="Salamov A."/>
            <person name="Andreopoulos B."/>
            <person name="Baker S."/>
            <person name="Barry K."/>
            <person name="Bills G."/>
            <person name="Bluhm B."/>
            <person name="Cannon C."/>
            <person name="Castanera R."/>
            <person name="Culley D."/>
            <person name="Daum C."/>
            <person name="Ezra D."/>
            <person name="Gonzalez J."/>
            <person name="Henrissat B."/>
            <person name="Kuo A."/>
            <person name="Liang C."/>
            <person name="Lipzen A."/>
            <person name="Lutzoni F."/>
            <person name="Magnuson J."/>
            <person name="Mondo S."/>
            <person name="Nolan M."/>
            <person name="Ohm R."/>
            <person name="Pangilinan J."/>
            <person name="Park H.-J."/>
            <person name="Ramirez L."/>
            <person name="Alfaro M."/>
            <person name="Sun H."/>
            <person name="Tritt A."/>
            <person name="Yoshinaga Y."/>
            <person name="Zwiers L.-H."/>
            <person name="Turgeon B."/>
            <person name="Goodwin S."/>
            <person name="Spatafora J."/>
            <person name="Crous P."/>
            <person name="Grigoriev I."/>
        </authorList>
    </citation>
    <scope>NUCLEOTIDE SEQUENCE</scope>
    <source>
        <strain evidence="4">CBS 675.92</strain>
    </source>
</reference>
<dbReference type="InterPro" id="IPR050091">
    <property type="entry name" value="PKS_NRPS_Biosynth_Enz"/>
</dbReference>
<proteinExistence type="predicted"/>
<keyword evidence="2" id="KW-0511">Multifunctional enzyme</keyword>
<feature type="domain" description="Ketoreductase" evidence="3">
    <location>
        <begin position="101"/>
        <end position="248"/>
    </location>
</feature>
<protein>
    <submittedName>
        <fullName evidence="4">Polyketide synthase</fullName>
    </submittedName>
</protein>
<evidence type="ECO:0000256" key="2">
    <source>
        <dbReference type="ARBA" id="ARBA00023268"/>
    </source>
</evidence>
<evidence type="ECO:0000313" key="5">
    <source>
        <dbReference type="Proteomes" id="UP000800035"/>
    </source>
</evidence>
<dbReference type="Gene3D" id="3.40.50.720">
    <property type="entry name" value="NAD(P)-binding Rossmann-like Domain"/>
    <property type="match status" value="2"/>
</dbReference>